<evidence type="ECO:0000259" key="2">
    <source>
        <dbReference type="Pfam" id="PF12728"/>
    </source>
</evidence>
<dbReference type="Gene3D" id="1.10.1660.10">
    <property type="match status" value="1"/>
</dbReference>
<protein>
    <recommendedName>
        <fullName evidence="2">Helix-turn-helix domain-containing protein</fullName>
    </recommendedName>
</protein>
<dbReference type="Pfam" id="PF12728">
    <property type="entry name" value="HTH_17"/>
    <property type="match status" value="1"/>
</dbReference>
<dbReference type="InterPro" id="IPR009061">
    <property type="entry name" value="DNA-bd_dom_put_sf"/>
</dbReference>
<dbReference type="InterPro" id="IPR041657">
    <property type="entry name" value="HTH_17"/>
</dbReference>
<dbReference type="RefSeq" id="WP_013494769.1">
    <property type="nucleotide sequence ID" value="NC_014831.1"/>
</dbReference>
<feature type="region of interest" description="Disordered" evidence="1">
    <location>
        <begin position="68"/>
        <end position="100"/>
    </location>
</feature>
<dbReference type="KEGG" id="tmr:Tmar_0339"/>
<dbReference type="SUPFAM" id="SSF46955">
    <property type="entry name" value="Putative DNA-binding domain"/>
    <property type="match status" value="1"/>
</dbReference>
<feature type="domain" description="Helix-turn-helix" evidence="2">
    <location>
        <begin position="4"/>
        <end position="55"/>
    </location>
</feature>
<reference evidence="3 4" key="1">
    <citation type="journal article" date="2010" name="Stand. Genomic Sci.">
        <title>Complete genome sequence of Thermaerobacter marianensis type strain (7p75a).</title>
        <authorList>
            <person name="Han C."/>
            <person name="Gu W."/>
            <person name="Zhang X."/>
            <person name="Lapidus A."/>
            <person name="Nolan M."/>
            <person name="Copeland A."/>
            <person name="Lucas S."/>
            <person name="Del Rio T.G."/>
            <person name="Tice H."/>
            <person name="Cheng J.F."/>
            <person name="Tapia R."/>
            <person name="Goodwin L."/>
            <person name="Pitluck S."/>
            <person name="Pagani I."/>
            <person name="Ivanova N."/>
            <person name="Mavromatis K."/>
            <person name="Mikhailova N."/>
            <person name="Pati A."/>
            <person name="Chen A."/>
            <person name="Palaniappan K."/>
            <person name="Land M."/>
            <person name="Hauser L."/>
            <person name="Chang Y.J."/>
            <person name="Jeffries C.D."/>
            <person name="Schneider S."/>
            <person name="Rohde M."/>
            <person name="Goker M."/>
            <person name="Pukall R."/>
            <person name="Woyke T."/>
            <person name="Bristow J."/>
            <person name="Eisen J.A."/>
            <person name="Markowitz V."/>
            <person name="Hugenholtz P."/>
            <person name="Kyrpides N.C."/>
            <person name="Klenk H.P."/>
            <person name="Detter J.C."/>
        </authorList>
    </citation>
    <scope>NUCLEOTIDE SEQUENCE [LARGE SCALE GENOMIC DNA]</scope>
    <source>
        <strain evidence="4">ATCC 700841 / DSM 12885 / JCM 10246 / 7p75a</strain>
    </source>
</reference>
<organism evidence="3 4">
    <name type="scientific">Thermaerobacter marianensis (strain ATCC 700841 / DSM 12885 / JCM 10246 / 7p75a)</name>
    <dbReference type="NCBI Taxonomy" id="644966"/>
    <lineage>
        <taxon>Bacteria</taxon>
        <taxon>Bacillati</taxon>
        <taxon>Bacillota</taxon>
        <taxon>Clostridia</taxon>
        <taxon>Eubacteriales</taxon>
        <taxon>Clostridiales Family XVII. Incertae Sedis</taxon>
        <taxon>Thermaerobacter</taxon>
    </lineage>
</organism>
<keyword evidence="4" id="KW-1185">Reference proteome</keyword>
<proteinExistence type="predicted"/>
<evidence type="ECO:0000313" key="3">
    <source>
        <dbReference type="EMBL" id="ADU50464.1"/>
    </source>
</evidence>
<dbReference type="AlphaFoldDB" id="E6SG47"/>
<reference evidence="4" key="2">
    <citation type="journal article" date="2010" name="Stand. Genomic Sci.">
        <title>Complete genome sequence of Thermaerobacter marianensis type strain (7p75aT).</title>
        <authorList>
            <person name="Han C."/>
            <person name="Gu W."/>
            <person name="Zhang X."/>
            <person name="Lapidus A."/>
            <person name="Nolan M."/>
            <person name="Copeland A."/>
            <person name="Lucas S."/>
            <person name="Glavina Del Rio T."/>
            <person name="Tice H."/>
            <person name="Cheng J."/>
            <person name="Tapia R."/>
            <person name="Goodwin L."/>
            <person name="Pitluck S."/>
            <person name="Pagani I."/>
            <person name="Ivanova N."/>
            <person name="Mavromatis K."/>
            <person name="Mikhailova N."/>
            <person name="Pati A."/>
            <person name="Chen A."/>
            <person name="Palaniappan K."/>
            <person name="Land M."/>
            <person name="Hauser L."/>
            <person name="Chang Y."/>
            <person name="Jeffries C."/>
            <person name="Schneider S."/>
            <person name="Rohde M."/>
            <person name="Goker M."/>
            <person name="Pukall R."/>
            <person name="Woyke T."/>
            <person name="Bristow J."/>
            <person name="Eisen J."/>
            <person name="Markowitz V."/>
            <person name="Hugenholtz P."/>
            <person name="Kyrpides N."/>
            <person name="Klenk H."/>
            <person name="Detter J."/>
        </authorList>
    </citation>
    <scope>NUCLEOTIDE SEQUENCE [LARGE SCALE GENOMIC DNA]</scope>
    <source>
        <strain evidence="4">ATCC 700841 / DSM 12885 / JCM 10246 / 7p75a</strain>
    </source>
</reference>
<dbReference type="HOGENOM" id="CLU_2319202_0_0_9"/>
<name>E6SG47_THEM7</name>
<dbReference type="Proteomes" id="UP000008915">
    <property type="component" value="Chromosome"/>
</dbReference>
<gene>
    <name evidence="3" type="ordered locus">Tmar_0339</name>
</gene>
<dbReference type="EMBL" id="CP002344">
    <property type="protein sequence ID" value="ADU50464.1"/>
    <property type="molecule type" value="Genomic_DNA"/>
</dbReference>
<evidence type="ECO:0000256" key="1">
    <source>
        <dbReference type="SAM" id="MobiDB-lite"/>
    </source>
</evidence>
<evidence type="ECO:0000313" key="4">
    <source>
        <dbReference type="Proteomes" id="UP000008915"/>
    </source>
</evidence>
<sequence>MSEYLTSSQAARLLGVARSTFHNWHISGKLEEYGVHAIQTLGGHYRYRREEIEALRDLLLSRARRSAAASPNGHAFGEAVGHPEEGDYGAKEPASPSESG</sequence>
<feature type="compositionally biased region" description="Basic and acidic residues" evidence="1">
    <location>
        <begin position="81"/>
        <end position="90"/>
    </location>
</feature>
<dbReference type="eggNOG" id="COG2452">
    <property type="taxonomic scope" value="Bacteria"/>
</dbReference>
<accession>E6SG47</accession>